<dbReference type="Pfam" id="PF03364">
    <property type="entry name" value="Polyketide_cyc"/>
    <property type="match status" value="1"/>
</dbReference>
<keyword evidence="4" id="KW-1185">Reference proteome</keyword>
<feature type="domain" description="Coenzyme Q-binding protein COQ10 START" evidence="2">
    <location>
        <begin position="70"/>
        <end position="193"/>
    </location>
</feature>
<reference evidence="3 4" key="1">
    <citation type="submission" date="2024-12" db="EMBL/GenBank/DDBJ databases">
        <authorList>
            <person name="Lee Y."/>
        </authorList>
    </citation>
    <scope>NUCLEOTIDE SEQUENCE [LARGE SCALE GENOMIC DNA]</scope>
    <source>
        <strain evidence="3 4">03SUJ4</strain>
    </source>
</reference>
<dbReference type="InterPro" id="IPR047137">
    <property type="entry name" value="ORF3"/>
</dbReference>
<dbReference type="PANTHER" id="PTHR33824">
    <property type="entry name" value="POLYKETIDE CYCLASE/DEHYDRASE AND LIPID TRANSPORT SUPERFAMILY PROTEIN"/>
    <property type="match status" value="1"/>
</dbReference>
<dbReference type="Gene3D" id="3.30.530.20">
    <property type="match status" value="1"/>
</dbReference>
<evidence type="ECO:0000259" key="2">
    <source>
        <dbReference type="Pfam" id="PF03364"/>
    </source>
</evidence>
<dbReference type="PANTHER" id="PTHR33824:SF7">
    <property type="entry name" value="POLYKETIDE CYCLASE_DEHYDRASE AND LIPID TRANSPORT SUPERFAMILY PROTEIN"/>
    <property type="match status" value="1"/>
</dbReference>
<evidence type="ECO:0000313" key="4">
    <source>
        <dbReference type="Proteomes" id="UP001634747"/>
    </source>
</evidence>
<proteinExistence type="inferred from homology"/>
<sequence>MPPSKSSAPSSRQLPFGPKTLVIGASALVAFGLTRRSKAGTALAAVGGVLGYQAAKASPATSNTKVAFLVNAPADQAYKLWRNFSGLPRFMVHLQSVRELDARRSEWVASGPAQRQIRWNAEITEDTPNQRIAWRSLPGSDVQTSGSVEFRADPQGRGTFVTVDMQYAVPGGPLSTGVAALFGKNPDFVVREDMRRFKQLLETGEVPTTRGQSHGPRGIHGQAAQVLLREKANLPDPQVLQAHGQSA</sequence>
<comment type="similarity">
    <text evidence="1">Belongs to the ribosome association toxin RatA family.</text>
</comment>
<accession>A0ABW9KKB6</accession>
<dbReference type="SUPFAM" id="SSF55961">
    <property type="entry name" value="Bet v1-like"/>
    <property type="match status" value="1"/>
</dbReference>
<evidence type="ECO:0000256" key="1">
    <source>
        <dbReference type="ARBA" id="ARBA00008918"/>
    </source>
</evidence>
<dbReference type="Proteomes" id="UP001634747">
    <property type="component" value="Unassembled WGS sequence"/>
</dbReference>
<comment type="caution">
    <text evidence="3">The sequence shown here is derived from an EMBL/GenBank/DDBJ whole genome shotgun (WGS) entry which is preliminary data.</text>
</comment>
<dbReference type="InterPro" id="IPR005031">
    <property type="entry name" value="COQ10_START"/>
</dbReference>
<dbReference type="CDD" id="cd07817">
    <property type="entry name" value="SRPBCC_8"/>
    <property type="match status" value="1"/>
</dbReference>
<protein>
    <submittedName>
        <fullName evidence="3">SRPBCC family protein</fullName>
    </submittedName>
</protein>
<gene>
    <name evidence="3" type="ORF">ACK2TP_06475</name>
</gene>
<dbReference type="InterPro" id="IPR023393">
    <property type="entry name" value="START-like_dom_sf"/>
</dbReference>
<dbReference type="RefSeq" id="WP_263413071.1">
    <property type="nucleotide sequence ID" value="NZ_BAABBH010000001.1"/>
</dbReference>
<name>A0ABW9KKB6_9BACT</name>
<organism evidence="3 4">
    <name type="scientific">Terriglobus aquaticus</name>
    <dbReference type="NCBI Taxonomy" id="940139"/>
    <lineage>
        <taxon>Bacteria</taxon>
        <taxon>Pseudomonadati</taxon>
        <taxon>Acidobacteriota</taxon>
        <taxon>Terriglobia</taxon>
        <taxon>Terriglobales</taxon>
        <taxon>Acidobacteriaceae</taxon>
        <taxon>Terriglobus</taxon>
    </lineage>
</organism>
<evidence type="ECO:0000313" key="3">
    <source>
        <dbReference type="EMBL" id="MFN2975401.1"/>
    </source>
</evidence>
<dbReference type="EMBL" id="JBJYXY010000001">
    <property type="protein sequence ID" value="MFN2975401.1"/>
    <property type="molecule type" value="Genomic_DNA"/>
</dbReference>